<protein>
    <submittedName>
        <fullName evidence="2">DUF411 domain-containing protein</fullName>
    </submittedName>
</protein>
<organism evidence="2 3">
    <name type="scientific">Phenylobacterium conjunctum</name>
    <dbReference type="NCBI Taxonomy" id="1298959"/>
    <lineage>
        <taxon>Bacteria</taxon>
        <taxon>Pseudomonadati</taxon>
        <taxon>Pseudomonadota</taxon>
        <taxon>Alphaproteobacteria</taxon>
        <taxon>Caulobacterales</taxon>
        <taxon>Caulobacteraceae</taxon>
        <taxon>Phenylobacterium</taxon>
    </lineage>
</organism>
<keyword evidence="1" id="KW-0732">Signal</keyword>
<dbReference type="SUPFAM" id="SSF52833">
    <property type="entry name" value="Thioredoxin-like"/>
    <property type="match status" value="1"/>
</dbReference>
<dbReference type="RefSeq" id="WP_377353563.1">
    <property type="nucleotide sequence ID" value="NZ_JBHTLQ010000020.1"/>
</dbReference>
<feature type="signal peptide" evidence="1">
    <location>
        <begin position="1"/>
        <end position="27"/>
    </location>
</feature>
<dbReference type="EMBL" id="JBHTLQ010000020">
    <property type="protein sequence ID" value="MFD1191016.1"/>
    <property type="molecule type" value="Genomic_DNA"/>
</dbReference>
<keyword evidence="3" id="KW-1185">Reference proteome</keyword>
<name>A0ABW3T2A3_9CAUL</name>
<evidence type="ECO:0000256" key="1">
    <source>
        <dbReference type="SAM" id="SignalP"/>
    </source>
</evidence>
<dbReference type="Pfam" id="PF04214">
    <property type="entry name" value="DUF411"/>
    <property type="match status" value="1"/>
</dbReference>
<reference evidence="3" key="1">
    <citation type="journal article" date="2019" name="Int. J. Syst. Evol. Microbiol.">
        <title>The Global Catalogue of Microorganisms (GCM) 10K type strain sequencing project: providing services to taxonomists for standard genome sequencing and annotation.</title>
        <authorList>
            <consortium name="The Broad Institute Genomics Platform"/>
            <consortium name="The Broad Institute Genome Sequencing Center for Infectious Disease"/>
            <person name="Wu L."/>
            <person name="Ma J."/>
        </authorList>
    </citation>
    <scope>NUCLEOTIDE SEQUENCE [LARGE SCALE GENOMIC DNA]</scope>
    <source>
        <strain evidence="3">CCUG 55074</strain>
    </source>
</reference>
<dbReference type="InterPro" id="IPR036249">
    <property type="entry name" value="Thioredoxin-like_sf"/>
</dbReference>
<dbReference type="InterPro" id="IPR007332">
    <property type="entry name" value="DUF411"/>
</dbReference>
<sequence>MISQAIHRRGLLLSGAAALLVSSCARAANPKTLVVYKTPYCGCCKGWVAHMTRAGFTPTIHEVEDLAPVRARYGVPFKLSSCHTGVIGGYVIEGHVPADDVARLLREKPKALGLTAPGMPIGSPGMEVPDRPAERFDTLLLLDRSGRTQVFATHGA</sequence>
<proteinExistence type="predicted"/>
<dbReference type="Proteomes" id="UP001597216">
    <property type="component" value="Unassembled WGS sequence"/>
</dbReference>
<feature type="chain" id="PRO_5047541275" evidence="1">
    <location>
        <begin position="28"/>
        <end position="156"/>
    </location>
</feature>
<evidence type="ECO:0000313" key="3">
    <source>
        <dbReference type="Proteomes" id="UP001597216"/>
    </source>
</evidence>
<accession>A0ABW3T2A3</accession>
<gene>
    <name evidence="2" type="ORF">ACFQ27_10530</name>
</gene>
<comment type="caution">
    <text evidence="2">The sequence shown here is derived from an EMBL/GenBank/DDBJ whole genome shotgun (WGS) entry which is preliminary data.</text>
</comment>
<evidence type="ECO:0000313" key="2">
    <source>
        <dbReference type="EMBL" id="MFD1191016.1"/>
    </source>
</evidence>